<sequence>MIKLIINILLTILLIGCETLTYHAPKKNISLIMLLDPSSDIYAYINLSKNRFIYDELNFKYKIGLYTIGNLYLSYTKNSETFSLIVTGNFPKNIFWGIQNNSNFESLGNIFTNPKWKIKNSNIYIKPTKNKKGILINQKETTHENENILTTKYIDIIDRNEIFISINDITKLIPNNIKKTNMIPFNKGILIANGDKNKNDYNLKSYLNTNNPEILSILLKKLMPTILKSTTKIIVSSPIKSRIKDQNTLELQFNVSKISVKKFITSLILNKNQGIQFSEINNQFSRRVNIQN</sequence>
<organism evidence="1 2">
    <name type="scientific">Borrelia miyamotoi</name>
    <dbReference type="NCBI Taxonomy" id="47466"/>
    <lineage>
        <taxon>Bacteria</taxon>
        <taxon>Pseudomonadati</taxon>
        <taxon>Spirochaetota</taxon>
        <taxon>Spirochaetia</taxon>
        <taxon>Spirochaetales</taxon>
        <taxon>Borreliaceae</taxon>
        <taxon>Borrelia</taxon>
    </lineage>
</organism>
<dbReference type="AlphaFoldDB" id="A0AAX3JLC5"/>
<evidence type="ECO:0008006" key="3">
    <source>
        <dbReference type="Google" id="ProtNLM"/>
    </source>
</evidence>
<evidence type="ECO:0000313" key="1">
    <source>
        <dbReference type="EMBL" id="WAZ71458.1"/>
    </source>
</evidence>
<evidence type="ECO:0000313" key="2">
    <source>
        <dbReference type="Proteomes" id="UP001164513"/>
    </source>
</evidence>
<name>A0AAX3JLC5_9SPIR</name>
<accession>A0AAX3JLC5</accession>
<dbReference type="Proteomes" id="UP001164513">
    <property type="component" value="Chromosome"/>
</dbReference>
<proteinExistence type="predicted"/>
<dbReference type="RefSeq" id="WP_152300329.1">
    <property type="nucleotide sequence ID" value="NZ_CP044625.1"/>
</dbReference>
<dbReference type="PROSITE" id="PS51257">
    <property type="entry name" value="PROKAR_LIPOPROTEIN"/>
    <property type="match status" value="1"/>
</dbReference>
<dbReference type="EMBL" id="CP114720">
    <property type="protein sequence ID" value="WAZ71458.1"/>
    <property type="molecule type" value="Genomic_DNA"/>
</dbReference>
<protein>
    <recommendedName>
        <fullName evidence="3">Lipoprotein</fullName>
    </recommendedName>
</protein>
<gene>
    <name evidence="1" type="ORF">O5404_00060</name>
</gene>
<reference evidence="1" key="1">
    <citation type="submission" date="2022-12" db="EMBL/GenBank/DDBJ databases">
        <title>B. miyamotoi WGS.</title>
        <authorList>
            <person name="Gabriele M."/>
            <person name="Kuleshov K.V."/>
            <person name="Hepner S."/>
            <person name="Hoornstra D."/>
            <person name="Hovius J.W."/>
            <person name="Platonov A.E."/>
            <person name="Fingerle V."/>
            <person name="Strube C."/>
        </authorList>
    </citation>
    <scope>NUCLEOTIDE SEQUENCE</scope>
    <source>
        <strain evidence="1">ZStruIII14-9</strain>
    </source>
</reference>